<dbReference type="Gene3D" id="3.10.350.10">
    <property type="entry name" value="LysM domain"/>
    <property type="match status" value="4"/>
</dbReference>
<dbReference type="PROSITE" id="PS51782">
    <property type="entry name" value="LYSM"/>
    <property type="match status" value="4"/>
</dbReference>
<feature type="domain" description="LysM" evidence="10">
    <location>
        <begin position="238"/>
        <end position="281"/>
    </location>
</feature>
<keyword evidence="7" id="KW-0961">Cell wall biogenesis/degradation</keyword>
<dbReference type="EMBL" id="JAQKAB010000010">
    <property type="protein sequence ID" value="MDA7027792.1"/>
    <property type="molecule type" value="Genomic_DNA"/>
</dbReference>
<evidence type="ECO:0000256" key="7">
    <source>
        <dbReference type="ARBA" id="ARBA00023316"/>
    </source>
</evidence>
<dbReference type="PROSITE" id="PS51935">
    <property type="entry name" value="NLPC_P60"/>
    <property type="match status" value="1"/>
</dbReference>
<dbReference type="SUPFAM" id="SSF54001">
    <property type="entry name" value="Cysteine proteinases"/>
    <property type="match status" value="1"/>
</dbReference>
<feature type="region of interest" description="Disordered" evidence="8">
    <location>
        <begin position="146"/>
        <end position="166"/>
    </location>
</feature>
<evidence type="ECO:0000256" key="6">
    <source>
        <dbReference type="ARBA" id="ARBA00022807"/>
    </source>
</evidence>
<dbReference type="SMART" id="SM00257">
    <property type="entry name" value="LysM"/>
    <property type="match status" value="4"/>
</dbReference>
<dbReference type="InterPro" id="IPR036779">
    <property type="entry name" value="LysM_dom_sf"/>
</dbReference>
<feature type="domain" description="LysM" evidence="10">
    <location>
        <begin position="94"/>
        <end position="137"/>
    </location>
</feature>
<evidence type="ECO:0000256" key="2">
    <source>
        <dbReference type="ARBA" id="ARBA00022670"/>
    </source>
</evidence>
<dbReference type="Gene3D" id="3.90.1720.10">
    <property type="entry name" value="endopeptidase domain like (from Nostoc punctiforme)"/>
    <property type="match status" value="1"/>
</dbReference>
<feature type="region of interest" description="Disordered" evidence="8">
    <location>
        <begin position="73"/>
        <end position="95"/>
    </location>
</feature>
<feature type="compositionally biased region" description="Low complexity" evidence="8">
    <location>
        <begin position="290"/>
        <end position="308"/>
    </location>
</feature>
<dbReference type="Proteomes" id="UP001211894">
    <property type="component" value="Unassembled WGS sequence"/>
</dbReference>
<keyword evidence="13" id="KW-1185">Reference proteome</keyword>
<evidence type="ECO:0000256" key="9">
    <source>
        <dbReference type="SAM" id="SignalP"/>
    </source>
</evidence>
<protein>
    <submittedName>
        <fullName evidence="12">LysM peptidoglycan-binding domain-containing protein</fullName>
    </submittedName>
</protein>
<evidence type="ECO:0000256" key="1">
    <source>
        <dbReference type="ARBA" id="ARBA00007074"/>
    </source>
</evidence>
<evidence type="ECO:0000256" key="4">
    <source>
        <dbReference type="ARBA" id="ARBA00022737"/>
    </source>
</evidence>
<dbReference type="Pfam" id="PF00877">
    <property type="entry name" value="NLPC_P60"/>
    <property type="match status" value="1"/>
</dbReference>
<evidence type="ECO:0000256" key="5">
    <source>
        <dbReference type="ARBA" id="ARBA00022801"/>
    </source>
</evidence>
<dbReference type="InterPro" id="IPR000064">
    <property type="entry name" value="NLP_P60_dom"/>
</dbReference>
<accession>A0ABT4X6S1</accession>
<dbReference type="CDD" id="cd00118">
    <property type="entry name" value="LysM"/>
    <property type="match status" value="4"/>
</dbReference>
<dbReference type="PANTHER" id="PTHR33734:SF22">
    <property type="entry name" value="MEMBRANE-BOUND LYTIC MUREIN TRANSGLYCOSYLASE D"/>
    <property type="match status" value="1"/>
</dbReference>
<keyword evidence="4" id="KW-0677">Repeat</keyword>
<dbReference type="InterPro" id="IPR018392">
    <property type="entry name" value="LysM"/>
</dbReference>
<organism evidence="12 13">
    <name type="scientific">Bacillus changyiensis</name>
    <dbReference type="NCBI Taxonomy" id="3004103"/>
    <lineage>
        <taxon>Bacteria</taxon>
        <taxon>Bacillati</taxon>
        <taxon>Bacillota</taxon>
        <taxon>Bacilli</taxon>
        <taxon>Bacillales</taxon>
        <taxon>Bacillaceae</taxon>
        <taxon>Bacillus</taxon>
    </lineage>
</organism>
<gene>
    <name evidence="12" type="ORF">PJ311_14520</name>
</gene>
<feature type="region of interest" description="Disordered" evidence="8">
    <location>
        <begin position="211"/>
        <end position="239"/>
    </location>
</feature>
<name>A0ABT4X6S1_9BACI</name>
<evidence type="ECO:0000313" key="12">
    <source>
        <dbReference type="EMBL" id="MDA7027792.1"/>
    </source>
</evidence>
<evidence type="ECO:0000259" key="11">
    <source>
        <dbReference type="PROSITE" id="PS51935"/>
    </source>
</evidence>
<dbReference type="InterPro" id="IPR038765">
    <property type="entry name" value="Papain-like_cys_pep_sf"/>
</dbReference>
<dbReference type="RefSeq" id="WP_271341614.1">
    <property type="nucleotide sequence ID" value="NZ_JAQKAB010000010.1"/>
</dbReference>
<evidence type="ECO:0000256" key="8">
    <source>
        <dbReference type="SAM" id="MobiDB-lite"/>
    </source>
</evidence>
<evidence type="ECO:0000259" key="10">
    <source>
        <dbReference type="PROSITE" id="PS51782"/>
    </source>
</evidence>
<feature type="chain" id="PRO_5047451896" evidence="9">
    <location>
        <begin position="21"/>
        <end position="427"/>
    </location>
</feature>
<feature type="domain" description="NlpC/P60" evidence="11">
    <location>
        <begin position="308"/>
        <end position="426"/>
    </location>
</feature>
<evidence type="ECO:0000313" key="13">
    <source>
        <dbReference type="Proteomes" id="UP001211894"/>
    </source>
</evidence>
<sequence>MKKKIAVGLAASAVVGTSLAASPAEAQTIKVKSGDTLWKLSTDFNTSVSAFKTVNHLSSATIFVGQTLQIPDDSEEDKDIKAKDESSQSDESESTITVKLGDSLWMIAKDYKTSVKEIKDLNGLDNDLIYPGQKLIIKGKIKNSSRKSQSVKQLSKPTNSSKRSSSTYKIELGDSLWKVANEMNLTVAEIKALNNLKSDTIYPGQVLKVKGTVSKHKKSSPSSSSRSTKHHSSSSKKETYTVKSGDSLWKIANMMNVTVQSIRENNNLKTDVVYVGQKLKISGASHKSHSTPSKSSSSGSVSRGTMGSAKVERMIDEAEKHIGVPYRWGGNNPSGFDCSGFIYYTLNKVTSVSRLTAAGYWNSMGAVNELKRGDFVFFSTYKPGPSHIGIYLGNGKFINSNDSGVTISDMNNSYWKQRYLGAKRYAF</sequence>
<feature type="region of interest" description="Disordered" evidence="8">
    <location>
        <begin position="284"/>
        <end position="308"/>
    </location>
</feature>
<feature type="domain" description="LysM" evidence="10">
    <location>
        <begin position="166"/>
        <end position="209"/>
    </location>
</feature>
<keyword evidence="6" id="KW-0788">Thiol protease</keyword>
<keyword evidence="2" id="KW-0645">Protease</keyword>
<feature type="domain" description="LysM" evidence="10">
    <location>
        <begin position="27"/>
        <end position="70"/>
    </location>
</feature>
<keyword evidence="5" id="KW-0378">Hydrolase</keyword>
<feature type="signal peptide" evidence="9">
    <location>
        <begin position="1"/>
        <end position="20"/>
    </location>
</feature>
<comment type="caution">
    <text evidence="12">The sequence shown here is derived from an EMBL/GenBank/DDBJ whole genome shotgun (WGS) entry which is preliminary data.</text>
</comment>
<comment type="similarity">
    <text evidence="1">Belongs to the peptidase C40 family.</text>
</comment>
<dbReference type="SUPFAM" id="SSF54106">
    <property type="entry name" value="LysM domain"/>
    <property type="match status" value="4"/>
</dbReference>
<keyword evidence="3 9" id="KW-0732">Signal</keyword>
<evidence type="ECO:0000256" key="3">
    <source>
        <dbReference type="ARBA" id="ARBA00022729"/>
    </source>
</evidence>
<feature type="compositionally biased region" description="Low complexity" evidence="8">
    <location>
        <begin position="155"/>
        <end position="166"/>
    </location>
</feature>
<dbReference type="PANTHER" id="PTHR33734">
    <property type="entry name" value="LYSM DOMAIN-CONTAINING GPI-ANCHORED PROTEIN 2"/>
    <property type="match status" value="1"/>
</dbReference>
<proteinExistence type="inferred from homology"/>
<reference evidence="12 13" key="1">
    <citation type="submission" date="2023-01" db="EMBL/GenBank/DDBJ databases">
        <title>Bacillus changyiensis sp. nov., isolated from a coastal deposit.</title>
        <authorList>
            <person name="Xiao G."/>
            <person name="Lai Q."/>
            <person name="Hu Z."/>
            <person name="Shao Z."/>
        </authorList>
    </citation>
    <scope>NUCLEOTIDE SEQUENCE [LARGE SCALE GENOMIC DNA]</scope>
    <source>
        <strain evidence="12 13">CLL-7-23</strain>
    </source>
</reference>
<dbReference type="Pfam" id="PF01476">
    <property type="entry name" value="LysM"/>
    <property type="match status" value="4"/>
</dbReference>